<name>A0A926EDF7_9FIRM</name>
<dbReference type="GO" id="GO:0000725">
    <property type="term" value="P:recombinational repair"/>
    <property type="evidence" value="ECO:0007669"/>
    <property type="project" value="TreeGrafter"/>
</dbReference>
<dbReference type="GO" id="GO:0009314">
    <property type="term" value="P:response to radiation"/>
    <property type="evidence" value="ECO:0007669"/>
    <property type="project" value="UniProtKB-ARBA"/>
</dbReference>
<reference evidence="16" key="1">
    <citation type="submission" date="2020-08" db="EMBL/GenBank/DDBJ databases">
        <title>Genome public.</title>
        <authorList>
            <person name="Liu C."/>
            <person name="Sun Q."/>
        </authorList>
    </citation>
    <scope>NUCLEOTIDE SEQUENCE</scope>
    <source>
        <strain evidence="16">NSJ-54</strain>
    </source>
</reference>
<evidence type="ECO:0000256" key="7">
    <source>
        <dbReference type="ARBA" id="ARBA00023125"/>
    </source>
</evidence>
<keyword evidence="7" id="KW-0238">DNA-binding</keyword>
<dbReference type="EMBL" id="JACRTC010000002">
    <property type="protein sequence ID" value="MBC8569891.1"/>
    <property type="molecule type" value="Genomic_DNA"/>
</dbReference>
<dbReference type="GO" id="GO:0043138">
    <property type="term" value="F:3'-5' DNA helicase activity"/>
    <property type="evidence" value="ECO:0007669"/>
    <property type="project" value="UniProtKB-EC"/>
</dbReference>
<dbReference type="GO" id="GO:0005829">
    <property type="term" value="C:cytosol"/>
    <property type="evidence" value="ECO:0007669"/>
    <property type="project" value="TreeGrafter"/>
</dbReference>
<feature type="domain" description="UvrD-like helicase ATP-binding" evidence="14">
    <location>
        <begin position="1"/>
        <end position="319"/>
    </location>
</feature>
<comment type="caution">
    <text evidence="16">The sequence shown here is derived from an EMBL/GenBank/DDBJ whole genome shotgun (WGS) entry which is preliminary data.</text>
</comment>
<accession>A0A926EDF7</accession>
<dbReference type="Pfam" id="PF13361">
    <property type="entry name" value="UvrD_C"/>
    <property type="match status" value="1"/>
</dbReference>
<evidence type="ECO:0000313" key="16">
    <source>
        <dbReference type="EMBL" id="MBC8569891.1"/>
    </source>
</evidence>
<keyword evidence="17" id="KW-1185">Reference proteome</keyword>
<evidence type="ECO:0000256" key="11">
    <source>
        <dbReference type="ARBA" id="ARBA00034900"/>
    </source>
</evidence>
<dbReference type="GO" id="GO:0005524">
    <property type="term" value="F:ATP binding"/>
    <property type="evidence" value="ECO:0007669"/>
    <property type="project" value="UniProtKB-UniRule"/>
</dbReference>
<comment type="catalytic activity">
    <reaction evidence="12">
        <text>ATP + H2O = ADP + phosphate + H(+)</text>
        <dbReference type="Rhea" id="RHEA:13065"/>
        <dbReference type="ChEBI" id="CHEBI:15377"/>
        <dbReference type="ChEBI" id="CHEBI:15378"/>
        <dbReference type="ChEBI" id="CHEBI:30616"/>
        <dbReference type="ChEBI" id="CHEBI:43474"/>
        <dbReference type="ChEBI" id="CHEBI:456216"/>
        <dbReference type="EC" id="5.6.2.4"/>
    </reaction>
</comment>
<proteinExistence type="inferred from homology"/>
<keyword evidence="5 13" id="KW-0347">Helicase</keyword>
<dbReference type="CDD" id="cd18807">
    <property type="entry name" value="SF1_C_UvrD"/>
    <property type="match status" value="1"/>
</dbReference>
<evidence type="ECO:0000259" key="15">
    <source>
        <dbReference type="PROSITE" id="PS51217"/>
    </source>
</evidence>
<keyword evidence="3 13" id="KW-0547">Nucleotide-binding</keyword>
<feature type="domain" description="UvrD-like helicase C-terminal" evidence="15">
    <location>
        <begin position="320"/>
        <end position="592"/>
    </location>
</feature>
<evidence type="ECO:0000256" key="10">
    <source>
        <dbReference type="ARBA" id="ARBA00034808"/>
    </source>
</evidence>
<evidence type="ECO:0000313" key="17">
    <source>
        <dbReference type="Proteomes" id="UP000660861"/>
    </source>
</evidence>
<dbReference type="Proteomes" id="UP000660861">
    <property type="component" value="Unassembled WGS sequence"/>
</dbReference>
<evidence type="ECO:0000256" key="9">
    <source>
        <dbReference type="ARBA" id="ARBA00034617"/>
    </source>
</evidence>
<feature type="binding site" evidence="13">
    <location>
        <begin position="20"/>
        <end position="27"/>
    </location>
    <ligand>
        <name>ATP</name>
        <dbReference type="ChEBI" id="CHEBI:30616"/>
    </ligand>
</feature>
<dbReference type="SUPFAM" id="SSF52540">
    <property type="entry name" value="P-loop containing nucleoside triphosphate hydrolases"/>
    <property type="match status" value="1"/>
</dbReference>
<evidence type="ECO:0000256" key="4">
    <source>
        <dbReference type="ARBA" id="ARBA00022801"/>
    </source>
</evidence>
<evidence type="ECO:0000256" key="13">
    <source>
        <dbReference type="PROSITE-ProRule" id="PRU00560"/>
    </source>
</evidence>
<sequence>MNDRQKKAVFQIGGPVLILAGAGSGKTTVLVNRIANMVRFGDAYSAPNLEEYTQEQRSFLQDLIDGRTEDLNALAEIVAHYPVKPWNILAITFTNKAAGELKARLSSMLGEDAQDIAAGTFHSACVRILRREIDRLGYKSSFTIYDTDDSVRVIKDSLKELNINDKNFAPKRILGQISRSKDTMVTPAEFTKQAGSDYRLSTIAKVYELYQKKLKAANAVDFDDIICLTVRLFEENEDVLEHYQNRYKYILVDEYQDTNHAQYRLVSLLSQKRQNICVVGDDDQSIYKFRGADIENILSFEQQFPGALVIRLEQNYRSTQNILDAANEVIENNVSRKGKTLWTDSGAGEKIAVHRFYSEAEEAQFIADTIVSDVANGQKYADHAVLYRMNAQSNSVEKTLVKSAIPYRIIGGLRFYERKEVKDMVAYLSVINNPADAVRLNRIINEPKRGIGAATVAAAQQIAAQTGENLFDVFAAADEYAALSRKAGGLKAFAAMIGELSDTAMTGELCELFDEVLEKTGYRIMLEAQGDEGRTRLENVEELRSNIVKYCQENEEPTLSGFLEEISLYTDLDNFDPDEDSVILMTMHSAKGLEFENVFLIGMEEGIFPGMQSIYNPGEIEEERRLAYVGITRAKRRLYLTSASQRMIFGSTARNRPSRFITEIPKNLCDFEDKTVITRPAVEARSFVKPGVREGVRSSIGIGSAPKPAQKGETGFLPGDQVLHKVFGAGVILSATPMGGDRLLEIAFDKVGTKKIMENFARLQRG</sequence>
<evidence type="ECO:0000256" key="1">
    <source>
        <dbReference type="ARBA" id="ARBA00009922"/>
    </source>
</evidence>
<dbReference type="EC" id="5.6.2.4" evidence="10"/>
<gene>
    <name evidence="16" type="ORF">H8709_03505</name>
</gene>
<dbReference type="PANTHER" id="PTHR11070">
    <property type="entry name" value="UVRD / RECB / PCRA DNA HELICASE FAMILY MEMBER"/>
    <property type="match status" value="1"/>
</dbReference>
<evidence type="ECO:0000256" key="5">
    <source>
        <dbReference type="ARBA" id="ARBA00022806"/>
    </source>
</evidence>
<dbReference type="PANTHER" id="PTHR11070:SF2">
    <property type="entry name" value="ATP-DEPENDENT DNA HELICASE SRS2"/>
    <property type="match status" value="1"/>
</dbReference>
<evidence type="ECO:0000256" key="2">
    <source>
        <dbReference type="ARBA" id="ARBA00014807"/>
    </source>
</evidence>
<dbReference type="PROSITE" id="PS51198">
    <property type="entry name" value="UVRD_HELICASE_ATP_BIND"/>
    <property type="match status" value="1"/>
</dbReference>
<dbReference type="InterPro" id="IPR014016">
    <property type="entry name" value="UvrD-like_ATP-bd"/>
</dbReference>
<evidence type="ECO:0000256" key="3">
    <source>
        <dbReference type="ARBA" id="ARBA00022741"/>
    </source>
</evidence>
<dbReference type="InterPro" id="IPR000212">
    <property type="entry name" value="DNA_helicase_UvrD/REP"/>
</dbReference>
<dbReference type="AlphaFoldDB" id="A0A926EDF7"/>
<dbReference type="Gene3D" id="1.10.10.160">
    <property type="match status" value="1"/>
</dbReference>
<dbReference type="Pfam" id="PF21196">
    <property type="entry name" value="PcrA_UvrD_tudor"/>
    <property type="match status" value="1"/>
</dbReference>
<dbReference type="FunFam" id="1.10.486.10:FF:000003">
    <property type="entry name" value="ATP-dependent DNA helicase"/>
    <property type="match status" value="1"/>
</dbReference>
<keyword evidence="4 13" id="KW-0378">Hydrolase</keyword>
<evidence type="ECO:0000256" key="12">
    <source>
        <dbReference type="ARBA" id="ARBA00048988"/>
    </source>
</evidence>
<dbReference type="GO" id="GO:0003677">
    <property type="term" value="F:DNA binding"/>
    <property type="evidence" value="ECO:0007669"/>
    <property type="project" value="UniProtKB-KW"/>
</dbReference>
<dbReference type="Pfam" id="PF00580">
    <property type="entry name" value="UvrD-helicase"/>
    <property type="match status" value="2"/>
</dbReference>
<dbReference type="FunFam" id="1.10.10.160:FF:000001">
    <property type="entry name" value="ATP-dependent DNA helicase"/>
    <property type="match status" value="1"/>
</dbReference>
<dbReference type="PROSITE" id="PS51217">
    <property type="entry name" value="UVRD_HELICASE_CTER"/>
    <property type="match status" value="1"/>
</dbReference>
<dbReference type="CDD" id="cd17932">
    <property type="entry name" value="DEXQc_UvrD"/>
    <property type="match status" value="1"/>
</dbReference>
<keyword evidence="8" id="KW-0413">Isomerase</keyword>
<dbReference type="Gene3D" id="3.40.50.300">
    <property type="entry name" value="P-loop containing nucleotide triphosphate hydrolases"/>
    <property type="match status" value="3"/>
</dbReference>
<dbReference type="Gene3D" id="1.10.486.10">
    <property type="entry name" value="PCRA, domain 4"/>
    <property type="match status" value="1"/>
</dbReference>
<evidence type="ECO:0000256" key="6">
    <source>
        <dbReference type="ARBA" id="ARBA00022840"/>
    </source>
</evidence>
<dbReference type="InterPro" id="IPR027417">
    <property type="entry name" value="P-loop_NTPase"/>
</dbReference>
<comment type="catalytic activity">
    <reaction evidence="9">
        <text>Couples ATP hydrolysis with the unwinding of duplex DNA by translocating in the 3'-5' direction.</text>
        <dbReference type="EC" id="5.6.2.4"/>
    </reaction>
</comment>
<keyword evidence="6 13" id="KW-0067">ATP-binding</keyword>
<dbReference type="InterPro" id="IPR014017">
    <property type="entry name" value="DNA_helicase_UvrD-like_C"/>
</dbReference>
<comment type="similarity">
    <text evidence="1">Belongs to the helicase family. UvrD subfamily.</text>
</comment>
<evidence type="ECO:0000259" key="14">
    <source>
        <dbReference type="PROSITE" id="PS51198"/>
    </source>
</evidence>
<dbReference type="GO" id="GO:0016787">
    <property type="term" value="F:hydrolase activity"/>
    <property type="evidence" value="ECO:0007669"/>
    <property type="project" value="UniProtKB-UniRule"/>
</dbReference>
<dbReference type="InterPro" id="IPR013986">
    <property type="entry name" value="DExx_box_DNA_helicase_dom_sf"/>
</dbReference>
<protein>
    <recommendedName>
        <fullName evidence="2">ATP-dependent DNA helicase PcrA</fullName>
        <ecNumber evidence="10">5.6.2.4</ecNumber>
    </recommendedName>
    <alternativeName>
        <fullName evidence="11">DNA 3'-5' helicase PcrA</fullName>
    </alternativeName>
</protein>
<organism evidence="16 17">
    <name type="scientific">Zongyangia hominis</name>
    <dbReference type="NCBI Taxonomy" id="2763677"/>
    <lineage>
        <taxon>Bacteria</taxon>
        <taxon>Bacillati</taxon>
        <taxon>Bacillota</taxon>
        <taxon>Clostridia</taxon>
        <taxon>Eubacteriales</taxon>
        <taxon>Oscillospiraceae</taxon>
        <taxon>Zongyangia</taxon>
    </lineage>
</organism>
<dbReference type="RefSeq" id="WP_262397311.1">
    <property type="nucleotide sequence ID" value="NZ_JACRTC010000002.1"/>
</dbReference>
<evidence type="ECO:0000256" key="8">
    <source>
        <dbReference type="ARBA" id="ARBA00023235"/>
    </source>
</evidence>
<dbReference type="GO" id="GO:0033202">
    <property type="term" value="C:DNA helicase complex"/>
    <property type="evidence" value="ECO:0007669"/>
    <property type="project" value="TreeGrafter"/>
</dbReference>